<comment type="cofactor">
    <cofactor evidence="8">
        <name>Zn(2+)</name>
        <dbReference type="ChEBI" id="CHEBI:29105"/>
    </cofactor>
    <text evidence="8">Binds 1 zinc ion per subunit.</text>
</comment>
<dbReference type="CDD" id="cd07011">
    <property type="entry name" value="cupin_PMI_type_I_N"/>
    <property type="match status" value="1"/>
</dbReference>
<feature type="active site" evidence="7">
    <location>
        <position position="279"/>
    </location>
</feature>
<accession>A0A9W6SFQ3</accession>
<dbReference type="GO" id="GO:0009298">
    <property type="term" value="P:GDP-mannose biosynthetic process"/>
    <property type="evidence" value="ECO:0007669"/>
    <property type="project" value="InterPro"/>
</dbReference>
<reference evidence="10" key="1">
    <citation type="submission" date="2023-03" db="EMBL/GenBank/DDBJ databases">
        <title>Actinorhabdospora filicis NBRC 111898.</title>
        <authorList>
            <person name="Ichikawa N."/>
            <person name="Sato H."/>
            <person name="Tonouchi N."/>
        </authorList>
    </citation>
    <scope>NUCLEOTIDE SEQUENCE</scope>
    <source>
        <strain evidence="10">NBRC 111898</strain>
    </source>
</reference>
<evidence type="ECO:0000256" key="7">
    <source>
        <dbReference type="PIRSR" id="PIRSR001480-1"/>
    </source>
</evidence>
<name>A0A9W6SFQ3_9ACTN</name>
<dbReference type="EMBL" id="BSTX01000001">
    <property type="protein sequence ID" value="GLZ76315.1"/>
    <property type="molecule type" value="Genomic_DNA"/>
</dbReference>
<comment type="catalytic activity">
    <reaction evidence="1">
        <text>D-mannose 6-phosphate = D-fructose 6-phosphate</text>
        <dbReference type="Rhea" id="RHEA:12356"/>
        <dbReference type="ChEBI" id="CHEBI:58735"/>
        <dbReference type="ChEBI" id="CHEBI:61527"/>
        <dbReference type="EC" id="5.3.1.8"/>
    </reaction>
</comment>
<dbReference type="EC" id="5.3.1.8" evidence="3"/>
<dbReference type="InterPro" id="IPR011051">
    <property type="entry name" value="RmlC_Cupin_sf"/>
</dbReference>
<dbReference type="GO" id="GO:0005975">
    <property type="term" value="P:carbohydrate metabolic process"/>
    <property type="evidence" value="ECO:0007669"/>
    <property type="project" value="InterPro"/>
</dbReference>
<dbReference type="InterPro" id="IPR016305">
    <property type="entry name" value="Mannose-6-P_Isomerase"/>
</dbReference>
<dbReference type="RefSeq" id="WP_285661497.1">
    <property type="nucleotide sequence ID" value="NZ_BSTX01000001.1"/>
</dbReference>
<dbReference type="Gene3D" id="1.10.441.10">
    <property type="entry name" value="Phosphomannose Isomerase, domain 2"/>
    <property type="match status" value="1"/>
</dbReference>
<dbReference type="InterPro" id="IPR001250">
    <property type="entry name" value="Man6P_Isoase-1"/>
</dbReference>
<keyword evidence="5 8" id="KW-0862">Zinc</keyword>
<dbReference type="GO" id="GO:0004476">
    <property type="term" value="F:mannose-6-phosphate isomerase activity"/>
    <property type="evidence" value="ECO:0007669"/>
    <property type="project" value="UniProtKB-EC"/>
</dbReference>
<organism evidence="10 11">
    <name type="scientific">Actinorhabdospora filicis</name>
    <dbReference type="NCBI Taxonomy" id="1785913"/>
    <lineage>
        <taxon>Bacteria</taxon>
        <taxon>Bacillati</taxon>
        <taxon>Actinomycetota</taxon>
        <taxon>Actinomycetes</taxon>
        <taxon>Micromonosporales</taxon>
        <taxon>Micromonosporaceae</taxon>
        <taxon>Actinorhabdospora</taxon>
    </lineage>
</organism>
<evidence type="ECO:0000259" key="9">
    <source>
        <dbReference type="Pfam" id="PF20511"/>
    </source>
</evidence>
<dbReference type="InterPro" id="IPR046457">
    <property type="entry name" value="PMI_typeI_cat"/>
</dbReference>
<dbReference type="GO" id="GO:0005829">
    <property type="term" value="C:cytosol"/>
    <property type="evidence" value="ECO:0007669"/>
    <property type="project" value="TreeGrafter"/>
</dbReference>
<protein>
    <recommendedName>
        <fullName evidence="3">mannose-6-phosphate isomerase</fullName>
        <ecNumber evidence="3">5.3.1.8</ecNumber>
    </recommendedName>
</protein>
<evidence type="ECO:0000313" key="10">
    <source>
        <dbReference type="EMBL" id="GLZ76315.1"/>
    </source>
</evidence>
<evidence type="ECO:0000256" key="4">
    <source>
        <dbReference type="ARBA" id="ARBA00022723"/>
    </source>
</evidence>
<keyword evidence="6 10" id="KW-0413">Isomerase</keyword>
<comment type="similarity">
    <text evidence="2">Belongs to the mannose-6-phosphate isomerase type 1 family.</text>
</comment>
<dbReference type="PIRSF" id="PIRSF001480">
    <property type="entry name" value="Mannose-6-phosphate_isomerase"/>
    <property type="match status" value="1"/>
</dbReference>
<dbReference type="PANTHER" id="PTHR10309:SF0">
    <property type="entry name" value="MANNOSE-6-PHOSPHATE ISOMERASE"/>
    <property type="match status" value="1"/>
</dbReference>
<dbReference type="InterPro" id="IPR014710">
    <property type="entry name" value="RmlC-like_jellyroll"/>
</dbReference>
<feature type="binding site" evidence="8">
    <location>
        <position position="132"/>
    </location>
    <ligand>
        <name>Zn(2+)</name>
        <dbReference type="ChEBI" id="CHEBI:29105"/>
    </ligand>
</feature>
<evidence type="ECO:0000256" key="1">
    <source>
        <dbReference type="ARBA" id="ARBA00000757"/>
    </source>
</evidence>
<evidence type="ECO:0000313" key="11">
    <source>
        <dbReference type="Proteomes" id="UP001165079"/>
    </source>
</evidence>
<evidence type="ECO:0000256" key="6">
    <source>
        <dbReference type="ARBA" id="ARBA00023235"/>
    </source>
</evidence>
<keyword evidence="11" id="KW-1185">Reference proteome</keyword>
<evidence type="ECO:0000256" key="3">
    <source>
        <dbReference type="ARBA" id="ARBA00011956"/>
    </source>
</evidence>
<dbReference type="PANTHER" id="PTHR10309">
    <property type="entry name" value="MANNOSE-6-PHOSPHATE ISOMERASE"/>
    <property type="match status" value="1"/>
</dbReference>
<feature type="domain" description="Phosphomannose isomerase type I catalytic" evidence="9">
    <location>
        <begin position="4"/>
        <end position="147"/>
    </location>
</feature>
<proteinExistence type="inferred from homology"/>
<evidence type="ECO:0000256" key="8">
    <source>
        <dbReference type="PIRSR" id="PIRSR001480-2"/>
    </source>
</evidence>
<dbReference type="Pfam" id="PF20511">
    <property type="entry name" value="PMI_typeI_cat"/>
    <property type="match status" value="1"/>
</dbReference>
<evidence type="ECO:0000256" key="5">
    <source>
        <dbReference type="ARBA" id="ARBA00022833"/>
    </source>
</evidence>
<gene>
    <name evidence="10" type="ORF">Afil01_11220</name>
</gene>
<keyword evidence="4 8" id="KW-0479">Metal-binding</keyword>
<sequence length="397" mass="42175">MELLENPIRHYAWGSHTAIAAVQGRKFPAEQPEAELWMGAHPGNPSAVVADGRSLLDVIAADPVALLGADNVRRFGERLPFLMKVLAADAPLSIQAHPDAAQARAGFDAEETEQIPLDATVRNYVDPYHKPELLVAMSEFDALCGFRDPVRSAELLARLDVPALAPTVDLLRHGDPGQALREAVTTVMTVPESMRGPLLDQVVAACAALAGDGEDGRTYAMAAALGKAYPGDIGVLLAMMLNHVVLQPGEAIYMPAGNAHAYLRGVGVEIMAASDNVLRGGLTAKHIDVPELLRVLRYEPLADPRVTPVEVAPGVSEWPTPMPEFRLTRARVGGLVDEAKLIAKGPRVFLCWSGQVRLDDGVSEVTLLPGQAAFVSADAGDVVTATGFGELYQAAVS</sequence>
<dbReference type="Gene3D" id="2.60.120.10">
    <property type="entry name" value="Jelly Rolls"/>
    <property type="match status" value="2"/>
</dbReference>
<evidence type="ECO:0000256" key="2">
    <source>
        <dbReference type="ARBA" id="ARBA00010772"/>
    </source>
</evidence>
<dbReference type="AlphaFoldDB" id="A0A9W6SFQ3"/>
<feature type="binding site" evidence="8">
    <location>
        <position position="260"/>
    </location>
    <ligand>
        <name>Zn(2+)</name>
        <dbReference type="ChEBI" id="CHEBI:29105"/>
    </ligand>
</feature>
<comment type="caution">
    <text evidence="10">The sequence shown here is derived from an EMBL/GenBank/DDBJ whole genome shotgun (WGS) entry which is preliminary data.</text>
</comment>
<dbReference type="NCBIfam" id="TIGR00218">
    <property type="entry name" value="manA"/>
    <property type="match status" value="1"/>
</dbReference>
<dbReference type="SUPFAM" id="SSF51182">
    <property type="entry name" value="RmlC-like cupins"/>
    <property type="match status" value="1"/>
</dbReference>
<feature type="binding site" evidence="8">
    <location>
        <position position="95"/>
    </location>
    <ligand>
        <name>Zn(2+)</name>
        <dbReference type="ChEBI" id="CHEBI:29105"/>
    </ligand>
</feature>
<feature type="binding site" evidence="8">
    <location>
        <position position="97"/>
    </location>
    <ligand>
        <name>Zn(2+)</name>
        <dbReference type="ChEBI" id="CHEBI:29105"/>
    </ligand>
</feature>
<dbReference type="PRINTS" id="PR00714">
    <property type="entry name" value="MAN6PISMRASE"/>
</dbReference>
<dbReference type="Proteomes" id="UP001165079">
    <property type="component" value="Unassembled WGS sequence"/>
</dbReference>
<dbReference type="GO" id="GO:0008270">
    <property type="term" value="F:zinc ion binding"/>
    <property type="evidence" value="ECO:0007669"/>
    <property type="project" value="InterPro"/>
</dbReference>